<dbReference type="InterPro" id="IPR011042">
    <property type="entry name" value="6-blade_b-propeller_TolB-like"/>
</dbReference>
<evidence type="ECO:0000256" key="1">
    <source>
        <dbReference type="SAM" id="SignalP"/>
    </source>
</evidence>
<evidence type="ECO:0000259" key="2">
    <source>
        <dbReference type="Pfam" id="PF07995"/>
    </source>
</evidence>
<dbReference type="PANTHER" id="PTHR19328:SF75">
    <property type="entry name" value="ALDOSE SUGAR DEHYDROGENASE YLII"/>
    <property type="match status" value="1"/>
</dbReference>
<evidence type="ECO:0000313" key="4">
    <source>
        <dbReference type="Proteomes" id="UP000030140"/>
    </source>
</evidence>
<feature type="domain" description="Glucose/Sorbosone dehydrogenase" evidence="2">
    <location>
        <begin position="44"/>
        <end position="362"/>
    </location>
</feature>
<evidence type="ECO:0000313" key="3">
    <source>
        <dbReference type="EMBL" id="KGO06260.1"/>
    </source>
</evidence>
<name>A0A0A2H0T2_9FLAO</name>
<keyword evidence="4" id="KW-1185">Reference proteome</keyword>
<dbReference type="RefSeq" id="WP_035325263.1">
    <property type="nucleotide sequence ID" value="NZ_CP015125.1"/>
</dbReference>
<gene>
    <name evidence="3" type="ORF">NV36_05030</name>
</gene>
<dbReference type="Pfam" id="PF07995">
    <property type="entry name" value="GSDH"/>
    <property type="match status" value="1"/>
</dbReference>
<organism evidence="3 4">
    <name type="scientific">Dokdonia donghaensis DSW-1</name>
    <dbReference type="NCBI Taxonomy" id="1300343"/>
    <lineage>
        <taxon>Bacteria</taxon>
        <taxon>Pseudomonadati</taxon>
        <taxon>Bacteroidota</taxon>
        <taxon>Flavobacteriia</taxon>
        <taxon>Flavobacteriales</taxon>
        <taxon>Flavobacteriaceae</taxon>
        <taxon>Dokdonia</taxon>
    </lineage>
</organism>
<dbReference type="SUPFAM" id="SSF50952">
    <property type="entry name" value="Soluble quinoprotein glucose dehydrogenase"/>
    <property type="match status" value="1"/>
</dbReference>
<dbReference type="EMBL" id="JSAQ01000001">
    <property type="protein sequence ID" value="KGO06260.1"/>
    <property type="molecule type" value="Genomic_DNA"/>
</dbReference>
<dbReference type="PATRIC" id="fig|1300343.5.peg.2819"/>
<dbReference type="OrthoDB" id="9770043at2"/>
<dbReference type="InterPro" id="IPR011041">
    <property type="entry name" value="Quinoprot_gluc/sorb_DH_b-prop"/>
</dbReference>
<protein>
    <recommendedName>
        <fullName evidence="2">Glucose/Sorbosone dehydrogenase domain-containing protein</fullName>
    </recommendedName>
</protein>
<keyword evidence="1" id="KW-0732">Signal</keyword>
<proteinExistence type="predicted"/>
<reference evidence="3 4" key="1">
    <citation type="submission" date="2014-10" db="EMBL/GenBank/DDBJ databases">
        <title>Draft genome sequence of the proteorhodopsin-containing marine bacterium Dokdonia donghaensis.</title>
        <authorList>
            <person name="Gomez-Consarnau L."/>
            <person name="Gonzalez J.M."/>
            <person name="Riedel T."/>
            <person name="Jaenicke S."/>
            <person name="Wagner-Doebler I."/>
            <person name="Fuhrman J.A."/>
        </authorList>
    </citation>
    <scope>NUCLEOTIDE SEQUENCE [LARGE SCALE GENOMIC DNA]</scope>
    <source>
        <strain evidence="3 4">DSW-1</strain>
    </source>
</reference>
<dbReference type="InterPro" id="IPR012938">
    <property type="entry name" value="Glc/Sorbosone_DH"/>
</dbReference>
<feature type="chain" id="PRO_5001999484" description="Glucose/Sorbosone dehydrogenase domain-containing protein" evidence="1">
    <location>
        <begin position="20"/>
        <end position="371"/>
    </location>
</feature>
<dbReference type="PROSITE" id="PS51257">
    <property type="entry name" value="PROKAR_LIPOPROTEIN"/>
    <property type="match status" value="1"/>
</dbReference>
<dbReference type="PANTHER" id="PTHR19328">
    <property type="entry name" value="HEDGEHOG-INTERACTING PROTEIN"/>
    <property type="match status" value="1"/>
</dbReference>
<sequence length="371" mass="41044">MKSRFTYILLLLVASVACAQETRENDVTLTSNLDYTYEVIVPELTNPWGLAVLPDESMLITEKSGELIHFKDGKKTMITGAPEVVTRNQGGLLDIRLHPDYATNGWIYITYSSPEGDEDGAMTALMRAKLKDGALTEKKVLYKGSPNTRKGHHFGSRVRFDKDGYVYFSIGDRGARDENPQDITRDGGKIYRLNADGSIPADNPFVGKDGAKEAIFSYGHRNPQGMTVHPKTGKIWIHEHGPRGGDEINIPEAGKNFGWPVISYGINYSGTTFTEITEKKGMKQPVYYWVPSIAPSGMAFANNTGDAKLDGNLLIGSLKFEYLELAILENDKVVAREKLLEDVGRVRNVINHNGTIYVGVEGKGILKLVKK</sequence>
<dbReference type="Proteomes" id="UP000030140">
    <property type="component" value="Unassembled WGS sequence"/>
</dbReference>
<accession>A0A0A2H0T2</accession>
<dbReference type="Gene3D" id="2.120.10.30">
    <property type="entry name" value="TolB, C-terminal domain"/>
    <property type="match status" value="1"/>
</dbReference>
<feature type="signal peptide" evidence="1">
    <location>
        <begin position="1"/>
        <end position="19"/>
    </location>
</feature>
<comment type="caution">
    <text evidence="3">The sequence shown here is derived from an EMBL/GenBank/DDBJ whole genome shotgun (WGS) entry which is preliminary data.</text>
</comment>
<dbReference type="KEGG" id="ddo:I597_2778"/>
<dbReference type="AlphaFoldDB" id="A0A0A2H0T2"/>